<feature type="domain" description="AMP-dependent synthetase/ligase" evidence="1">
    <location>
        <begin position="15"/>
        <end position="366"/>
    </location>
</feature>
<dbReference type="RefSeq" id="WP_381491629.1">
    <property type="nucleotide sequence ID" value="NZ_JBHTIK010000008.1"/>
</dbReference>
<dbReference type="Gene3D" id="3.30.300.30">
    <property type="match status" value="1"/>
</dbReference>
<comment type="caution">
    <text evidence="3">The sequence shown here is derived from an EMBL/GenBank/DDBJ whole genome shotgun (WGS) entry which is preliminary data.</text>
</comment>
<feature type="domain" description="AMP-binding enzyme C-terminal" evidence="2">
    <location>
        <begin position="417"/>
        <end position="492"/>
    </location>
</feature>
<accession>A0ABW3C492</accession>
<evidence type="ECO:0000259" key="1">
    <source>
        <dbReference type="Pfam" id="PF00501"/>
    </source>
</evidence>
<sequence>MEHAASVDALVAVASRKWGARTALVDGDVELSFAELDARVSRFAGALHDLGIGAGDRLTLCLANGWRWVVAYYATLRAGAVVNPVNAMMTVAEVAHIARHCGAAAIITTKEKLGEFSGSPGVPRHLILVGESAGALDFDMLLAGDAVSSSARTEAPGLCAIVYTSGTTGRPKGAMLSHRAVLSNAVMTATMHGRSEHDRVLTALPLPHVYGNVVLNAAILCGMTLFIHERFSPRAVLDDIASRRITLFEGVPTMYHYLLAEPERDDPDLSSLTRCTVGGQSMPPARMAEVERRFGCPLIELWGMTELAGLGTTHSYLAKASHGSIGVSLPGVQLRIDEGVLADSETDRTGAGELLVRGAIVMDGYYGEPAATANAIDTDGWLRTGDIATIDDEGYVSIVDRRKDMILTAGYNVYPAEIERVISEHPAVSMVAVGALADEVKGEIAKAYVVLKDGSFADERSIIEHCRRSLAPYKVPRAVQFVADLPKTSTGKITRNELAAFERSGV</sequence>
<reference evidence="4" key="1">
    <citation type="journal article" date="2019" name="Int. J. Syst. Evol. Microbiol.">
        <title>The Global Catalogue of Microorganisms (GCM) 10K type strain sequencing project: providing services to taxonomists for standard genome sequencing and annotation.</title>
        <authorList>
            <consortium name="The Broad Institute Genomics Platform"/>
            <consortium name="The Broad Institute Genome Sequencing Center for Infectious Disease"/>
            <person name="Wu L."/>
            <person name="Ma J."/>
        </authorList>
    </citation>
    <scope>NUCLEOTIDE SEQUENCE [LARGE SCALE GENOMIC DNA]</scope>
    <source>
        <strain evidence="4">CCUG 52537</strain>
    </source>
</reference>
<dbReference type="Proteomes" id="UP001597124">
    <property type="component" value="Unassembled WGS sequence"/>
</dbReference>
<dbReference type="InterPro" id="IPR050237">
    <property type="entry name" value="ATP-dep_AMP-bd_enzyme"/>
</dbReference>
<evidence type="ECO:0000313" key="3">
    <source>
        <dbReference type="EMBL" id="MFD0849299.1"/>
    </source>
</evidence>
<dbReference type="InterPro" id="IPR045851">
    <property type="entry name" value="AMP-bd_C_sf"/>
</dbReference>
<evidence type="ECO:0000313" key="4">
    <source>
        <dbReference type="Proteomes" id="UP001597124"/>
    </source>
</evidence>
<proteinExistence type="predicted"/>
<dbReference type="InterPro" id="IPR020845">
    <property type="entry name" value="AMP-binding_CS"/>
</dbReference>
<dbReference type="InterPro" id="IPR042099">
    <property type="entry name" value="ANL_N_sf"/>
</dbReference>
<dbReference type="SUPFAM" id="SSF56801">
    <property type="entry name" value="Acetyl-CoA synthetase-like"/>
    <property type="match status" value="1"/>
</dbReference>
<dbReference type="Pfam" id="PF00501">
    <property type="entry name" value="AMP-binding"/>
    <property type="match status" value="1"/>
</dbReference>
<evidence type="ECO:0000259" key="2">
    <source>
        <dbReference type="Pfam" id="PF13193"/>
    </source>
</evidence>
<protein>
    <submittedName>
        <fullName evidence="3">Class I adenylate-forming enzyme family protein</fullName>
    </submittedName>
</protein>
<name>A0ABW3C492_SPHXN</name>
<keyword evidence="4" id="KW-1185">Reference proteome</keyword>
<dbReference type="PANTHER" id="PTHR43767:SF1">
    <property type="entry name" value="NONRIBOSOMAL PEPTIDE SYNTHASE PES1 (EUROFUNG)-RELATED"/>
    <property type="match status" value="1"/>
</dbReference>
<dbReference type="InterPro" id="IPR000873">
    <property type="entry name" value="AMP-dep_synth/lig_dom"/>
</dbReference>
<dbReference type="InterPro" id="IPR025110">
    <property type="entry name" value="AMP-bd_C"/>
</dbReference>
<gene>
    <name evidence="3" type="ORF">ACFQ00_13260</name>
</gene>
<dbReference type="Gene3D" id="3.40.50.12780">
    <property type="entry name" value="N-terminal domain of ligase-like"/>
    <property type="match status" value="1"/>
</dbReference>
<dbReference type="EMBL" id="JBHTIK010000008">
    <property type="protein sequence ID" value="MFD0849299.1"/>
    <property type="molecule type" value="Genomic_DNA"/>
</dbReference>
<dbReference type="PROSITE" id="PS00455">
    <property type="entry name" value="AMP_BINDING"/>
    <property type="match status" value="1"/>
</dbReference>
<dbReference type="Pfam" id="PF13193">
    <property type="entry name" value="AMP-binding_C"/>
    <property type="match status" value="1"/>
</dbReference>
<dbReference type="PANTHER" id="PTHR43767">
    <property type="entry name" value="LONG-CHAIN-FATTY-ACID--COA LIGASE"/>
    <property type="match status" value="1"/>
</dbReference>
<organism evidence="3 4">
    <name type="scientific">Sphingosinicella xenopeptidilytica</name>
    <dbReference type="NCBI Taxonomy" id="364098"/>
    <lineage>
        <taxon>Bacteria</taxon>
        <taxon>Pseudomonadati</taxon>
        <taxon>Pseudomonadota</taxon>
        <taxon>Alphaproteobacteria</taxon>
        <taxon>Sphingomonadales</taxon>
        <taxon>Sphingosinicellaceae</taxon>
        <taxon>Sphingosinicella</taxon>
    </lineage>
</organism>